<feature type="compositionally biased region" description="Basic residues" evidence="4">
    <location>
        <begin position="252"/>
        <end position="261"/>
    </location>
</feature>
<evidence type="ECO:0000313" key="5">
    <source>
        <dbReference type="EMBL" id="MCB8878428.1"/>
    </source>
</evidence>
<keyword evidence="2" id="KW-0464">Manganese</keyword>
<dbReference type="Gene3D" id="1.20.1260.10">
    <property type="match status" value="1"/>
</dbReference>
<dbReference type="RefSeq" id="WP_227324073.1">
    <property type="nucleotide sequence ID" value="NZ_JAESVB010000035.1"/>
</dbReference>
<dbReference type="Proteomes" id="UP000708298">
    <property type="component" value="Unassembled WGS sequence"/>
</dbReference>
<keyword evidence="3" id="KW-0106">Calcium</keyword>
<feature type="binding site" evidence="3">
    <location>
        <position position="203"/>
    </location>
    <ligand>
        <name>Ca(2+)</name>
        <dbReference type="ChEBI" id="CHEBI:29108"/>
    </ligand>
</feature>
<feature type="binding site" evidence="3">
    <location>
        <position position="56"/>
    </location>
    <ligand>
        <name>Ca(2+)</name>
        <dbReference type="ChEBI" id="CHEBI:29108"/>
    </ligand>
</feature>
<keyword evidence="2" id="KW-0479">Metal-binding</keyword>
<reference evidence="5" key="2">
    <citation type="submission" date="2021-01" db="EMBL/GenBank/DDBJ databases">
        <authorList>
            <person name="Mieszkin S."/>
            <person name="Pouder E."/>
            <person name="Alain K."/>
        </authorList>
    </citation>
    <scope>NUCLEOTIDE SEQUENCE</scope>
    <source>
        <strain evidence="5">HW T2.11</strain>
    </source>
</reference>
<dbReference type="CDD" id="cd01051">
    <property type="entry name" value="Mn_catalase"/>
    <property type="match status" value="1"/>
</dbReference>
<gene>
    <name evidence="5" type="ORF">ASILVAE211_24850</name>
</gene>
<dbReference type="InterPro" id="IPR009078">
    <property type="entry name" value="Ferritin-like_SF"/>
</dbReference>
<feature type="binding site" evidence="2">
    <location>
        <position position="133"/>
    </location>
    <ligand>
        <name>Mn(2+)</name>
        <dbReference type="ChEBI" id="CHEBI:29035"/>
        <label>1</label>
    </ligand>
</feature>
<dbReference type="InterPro" id="IPR039377">
    <property type="entry name" value="Mn_catalase_dom"/>
</dbReference>
<feature type="binding site" evidence="3">
    <location>
        <position position="199"/>
    </location>
    <ligand>
        <name>Ca(2+)</name>
        <dbReference type="ChEBI" id="CHEBI:29108"/>
    </ligand>
</feature>
<feature type="region of interest" description="Disordered" evidence="4">
    <location>
        <begin position="205"/>
        <end position="261"/>
    </location>
</feature>
<reference evidence="5" key="1">
    <citation type="journal article" date="2021" name="Microorganisms">
        <title>Acidisoma silvae sp. nov. and Acidisomacellulosilytica sp. nov., Two Acidophilic Bacteria Isolated from Decaying Wood, Hydrolyzing Cellulose and Producing Poly-3-hydroxybutyrate.</title>
        <authorList>
            <person name="Mieszkin S."/>
            <person name="Pouder E."/>
            <person name="Uroz S."/>
            <person name="Simon-Colin C."/>
            <person name="Alain K."/>
        </authorList>
    </citation>
    <scope>NUCLEOTIDE SEQUENCE</scope>
    <source>
        <strain evidence="5">HW T2.11</strain>
    </source>
</reference>
<comment type="caution">
    <text evidence="5">The sequence shown here is derived from an EMBL/GenBank/DDBJ whole genome shotgun (WGS) entry which is preliminary data.</text>
</comment>
<evidence type="ECO:0000256" key="3">
    <source>
        <dbReference type="PIRSR" id="PIRSR607760-2"/>
    </source>
</evidence>
<proteinExistence type="inferred from homology"/>
<protein>
    <submittedName>
        <fullName evidence="5">Manganese catalase family protein</fullName>
    </submittedName>
</protein>
<evidence type="ECO:0000256" key="2">
    <source>
        <dbReference type="PIRSR" id="PIRSR607760-1"/>
    </source>
</evidence>
<comment type="cofactor">
    <cofactor evidence="3">
        <name>Ca(2+)</name>
        <dbReference type="ChEBI" id="CHEBI:29108"/>
    </cofactor>
    <text evidence="3">Binds 1 Ca(2+) ion per subunit.</text>
</comment>
<dbReference type="Pfam" id="PF05067">
    <property type="entry name" value="Mn_catalase"/>
    <property type="match status" value="1"/>
</dbReference>
<keyword evidence="6" id="KW-1185">Reference proteome</keyword>
<feature type="binding site" evidence="3">
    <location>
        <position position="201"/>
    </location>
    <ligand>
        <name>Ca(2+)</name>
        <dbReference type="ChEBI" id="CHEBI:29108"/>
    </ligand>
</feature>
<evidence type="ECO:0000256" key="1">
    <source>
        <dbReference type="ARBA" id="ARBA00007644"/>
    </source>
</evidence>
<feature type="binding site" evidence="2">
    <location>
        <position position="65"/>
    </location>
    <ligand>
        <name>Mn(2+)</name>
        <dbReference type="ChEBI" id="CHEBI:29035"/>
        <label>1</label>
    </ligand>
</feature>
<accession>A0A963YWI2</accession>
<feature type="binding site" evidence="3">
    <location>
        <position position="60"/>
    </location>
    <ligand>
        <name>Ca(2+)</name>
        <dbReference type="ChEBI" id="CHEBI:29108"/>
    </ligand>
</feature>
<dbReference type="InterPro" id="IPR007760">
    <property type="entry name" value="Mn_catalase"/>
</dbReference>
<evidence type="ECO:0000256" key="4">
    <source>
        <dbReference type="SAM" id="MobiDB-lite"/>
    </source>
</evidence>
<evidence type="ECO:0000313" key="6">
    <source>
        <dbReference type="Proteomes" id="UP000708298"/>
    </source>
</evidence>
<comment type="similarity">
    <text evidence="1">Belongs to the manganese catalase family.</text>
</comment>
<dbReference type="SUPFAM" id="SSF47240">
    <property type="entry name" value="Ferritin-like"/>
    <property type="match status" value="1"/>
</dbReference>
<feature type="binding site" evidence="2">
    <location>
        <position position="166"/>
    </location>
    <ligand>
        <name>Mn(2+)</name>
        <dbReference type="ChEBI" id="CHEBI:29035"/>
        <label>1</label>
    </ligand>
</feature>
<sequence>MFLHRKELIQPVNVGKPDARFGTYLLEQFGGATGELTAALQYWVQSFHVENASIRDMLQDIAIEEFSHLEMVGKLIAQHTSELDQTSVYDAPLFKLKGGGPHFLDSQGSCWTAAYIQEGGNVIRDLRANISAEGGARQTYEALIKACEDEGTKKTLHHLLTREITHANMFMKALDDMGKLDDPFFGNIPPDDTVKLVFNLSQGEDARGPWNQEPDFDYVADPQPQGGMPLPPINPDDERSVSGAPQSVAGKAKGKAPAKPK</sequence>
<comment type="cofactor">
    <cofactor evidence="2">
        <name>Mn(2+)</name>
        <dbReference type="ChEBI" id="CHEBI:29035"/>
    </cofactor>
    <text evidence="2">Binds 2 manganese ions per subunit.</text>
</comment>
<name>A0A963YWI2_9PROT</name>
<dbReference type="AlphaFoldDB" id="A0A963YWI2"/>
<feature type="binding site" evidence="2">
    <location>
        <position position="35"/>
    </location>
    <ligand>
        <name>Mn(2+)</name>
        <dbReference type="ChEBI" id="CHEBI:29035"/>
        <label>1</label>
    </ligand>
</feature>
<feature type="binding site" evidence="2">
    <location>
        <position position="68"/>
    </location>
    <ligand>
        <name>Mn(2+)</name>
        <dbReference type="ChEBI" id="CHEBI:29035"/>
        <label>1</label>
    </ligand>
</feature>
<dbReference type="EMBL" id="JAESVB010000035">
    <property type="protein sequence ID" value="MCB8878428.1"/>
    <property type="molecule type" value="Genomic_DNA"/>
</dbReference>
<dbReference type="GO" id="GO:0046872">
    <property type="term" value="F:metal ion binding"/>
    <property type="evidence" value="ECO:0007669"/>
    <property type="project" value="UniProtKB-KW"/>
</dbReference>
<dbReference type="InterPro" id="IPR012347">
    <property type="entry name" value="Ferritin-like"/>
</dbReference>
<organism evidence="5 6">
    <name type="scientific">Acidisoma silvae</name>
    <dbReference type="NCBI Taxonomy" id="2802396"/>
    <lineage>
        <taxon>Bacteria</taxon>
        <taxon>Pseudomonadati</taxon>
        <taxon>Pseudomonadota</taxon>
        <taxon>Alphaproteobacteria</taxon>
        <taxon>Acetobacterales</taxon>
        <taxon>Acidocellaceae</taxon>
        <taxon>Acidisoma</taxon>
    </lineage>
</organism>